<sequence>MIDNIGGPGREELLQNIKTCQSYICAYQLEDEPGLYGRRCMACNSEVETAYYSAKCRHDLPPVCIHC</sequence>
<name>A0A9D4JME2_DREPO</name>
<evidence type="ECO:0000313" key="1">
    <source>
        <dbReference type="EMBL" id="KAH3817445.1"/>
    </source>
</evidence>
<gene>
    <name evidence="1" type="ORF">DPMN_118981</name>
</gene>
<keyword evidence="2" id="KW-1185">Reference proteome</keyword>
<dbReference type="Proteomes" id="UP000828390">
    <property type="component" value="Unassembled WGS sequence"/>
</dbReference>
<comment type="caution">
    <text evidence="1">The sequence shown here is derived from an EMBL/GenBank/DDBJ whole genome shotgun (WGS) entry which is preliminary data.</text>
</comment>
<dbReference type="AlphaFoldDB" id="A0A9D4JME2"/>
<reference evidence="1" key="1">
    <citation type="journal article" date="2019" name="bioRxiv">
        <title>The Genome of the Zebra Mussel, Dreissena polymorpha: A Resource for Invasive Species Research.</title>
        <authorList>
            <person name="McCartney M.A."/>
            <person name="Auch B."/>
            <person name="Kono T."/>
            <person name="Mallez S."/>
            <person name="Zhang Y."/>
            <person name="Obille A."/>
            <person name="Becker A."/>
            <person name="Abrahante J.E."/>
            <person name="Garbe J."/>
            <person name="Badalamenti J.P."/>
            <person name="Herman A."/>
            <person name="Mangelson H."/>
            <person name="Liachko I."/>
            <person name="Sullivan S."/>
            <person name="Sone E.D."/>
            <person name="Koren S."/>
            <person name="Silverstein K.A.T."/>
            <person name="Beckman K.B."/>
            <person name="Gohl D.M."/>
        </authorList>
    </citation>
    <scope>NUCLEOTIDE SEQUENCE</scope>
    <source>
        <strain evidence="1">Duluth1</strain>
        <tissue evidence="1">Whole animal</tissue>
    </source>
</reference>
<reference evidence="1" key="2">
    <citation type="submission" date="2020-11" db="EMBL/GenBank/DDBJ databases">
        <authorList>
            <person name="McCartney M.A."/>
            <person name="Auch B."/>
            <person name="Kono T."/>
            <person name="Mallez S."/>
            <person name="Becker A."/>
            <person name="Gohl D.M."/>
            <person name="Silverstein K.A.T."/>
            <person name="Koren S."/>
            <person name="Bechman K.B."/>
            <person name="Herman A."/>
            <person name="Abrahante J.E."/>
            <person name="Garbe J."/>
        </authorList>
    </citation>
    <scope>NUCLEOTIDE SEQUENCE</scope>
    <source>
        <strain evidence="1">Duluth1</strain>
        <tissue evidence="1">Whole animal</tissue>
    </source>
</reference>
<accession>A0A9D4JME2</accession>
<evidence type="ECO:0000313" key="2">
    <source>
        <dbReference type="Proteomes" id="UP000828390"/>
    </source>
</evidence>
<proteinExistence type="predicted"/>
<organism evidence="1 2">
    <name type="scientific">Dreissena polymorpha</name>
    <name type="common">Zebra mussel</name>
    <name type="synonym">Mytilus polymorpha</name>
    <dbReference type="NCBI Taxonomy" id="45954"/>
    <lineage>
        <taxon>Eukaryota</taxon>
        <taxon>Metazoa</taxon>
        <taxon>Spiralia</taxon>
        <taxon>Lophotrochozoa</taxon>
        <taxon>Mollusca</taxon>
        <taxon>Bivalvia</taxon>
        <taxon>Autobranchia</taxon>
        <taxon>Heteroconchia</taxon>
        <taxon>Euheterodonta</taxon>
        <taxon>Imparidentia</taxon>
        <taxon>Neoheterodontei</taxon>
        <taxon>Myida</taxon>
        <taxon>Dreissenoidea</taxon>
        <taxon>Dreissenidae</taxon>
        <taxon>Dreissena</taxon>
    </lineage>
</organism>
<protein>
    <submittedName>
        <fullName evidence="1">Uncharacterized protein</fullName>
    </submittedName>
</protein>
<dbReference type="EMBL" id="JAIWYP010000005">
    <property type="protein sequence ID" value="KAH3817445.1"/>
    <property type="molecule type" value="Genomic_DNA"/>
</dbReference>